<dbReference type="InterPro" id="IPR001789">
    <property type="entry name" value="Sig_transdc_resp-reg_receiver"/>
</dbReference>
<proteinExistence type="predicted"/>
<dbReference type="GO" id="GO:0000156">
    <property type="term" value="F:phosphorelay response regulator activity"/>
    <property type="evidence" value="ECO:0007669"/>
    <property type="project" value="InterPro"/>
</dbReference>
<dbReference type="InterPro" id="IPR011006">
    <property type="entry name" value="CheY-like_superfamily"/>
</dbReference>
<dbReference type="PANTHER" id="PTHR37299:SF1">
    <property type="entry name" value="STAGE 0 SPORULATION PROTEIN A HOMOLOG"/>
    <property type="match status" value="1"/>
</dbReference>
<dbReference type="PROSITE" id="PS50110">
    <property type="entry name" value="RESPONSE_REGULATORY"/>
    <property type="match status" value="1"/>
</dbReference>
<evidence type="ECO:0000313" key="5">
    <source>
        <dbReference type="Proteomes" id="UP000253235"/>
    </source>
</evidence>
<dbReference type="SMART" id="SM00448">
    <property type="entry name" value="REC"/>
    <property type="match status" value="1"/>
</dbReference>
<evidence type="ECO:0000256" key="1">
    <source>
        <dbReference type="PROSITE-ProRule" id="PRU00169"/>
    </source>
</evidence>
<dbReference type="InterPro" id="IPR007492">
    <property type="entry name" value="LytTR_DNA-bd_dom"/>
</dbReference>
<comment type="caution">
    <text evidence="4">The sequence shown here is derived from an EMBL/GenBank/DDBJ whole genome shotgun (WGS) entry which is preliminary data.</text>
</comment>
<evidence type="ECO:0000313" key="4">
    <source>
        <dbReference type="EMBL" id="RYJ51015.1"/>
    </source>
</evidence>
<dbReference type="SUPFAM" id="SSF52172">
    <property type="entry name" value="CheY-like"/>
    <property type="match status" value="1"/>
</dbReference>
<dbReference type="OrthoDB" id="2168082at2"/>
<dbReference type="AlphaFoldDB" id="A0A482TEC3"/>
<keyword evidence="1" id="KW-0597">Phosphoprotein</keyword>
<feature type="modified residue" description="4-aspartylphosphate" evidence="1">
    <location>
        <position position="56"/>
    </location>
</feature>
<dbReference type="PROSITE" id="PS50930">
    <property type="entry name" value="HTH_LYTTR"/>
    <property type="match status" value="1"/>
</dbReference>
<dbReference type="SMART" id="SM00850">
    <property type="entry name" value="LytTR"/>
    <property type="match status" value="1"/>
</dbReference>
<dbReference type="EMBL" id="QNVY02000005">
    <property type="protein sequence ID" value="RYJ51015.1"/>
    <property type="molecule type" value="Genomic_DNA"/>
</dbReference>
<dbReference type="Pfam" id="PF04397">
    <property type="entry name" value="LytTR"/>
    <property type="match status" value="1"/>
</dbReference>
<dbReference type="Gene3D" id="2.40.50.1020">
    <property type="entry name" value="LytTr DNA-binding domain"/>
    <property type="match status" value="1"/>
</dbReference>
<dbReference type="GO" id="GO:0003677">
    <property type="term" value="F:DNA binding"/>
    <property type="evidence" value="ECO:0007669"/>
    <property type="project" value="InterPro"/>
</dbReference>
<protein>
    <submittedName>
        <fullName evidence="4">Response regulator transcription factor</fullName>
    </submittedName>
</protein>
<feature type="domain" description="HTH LytTR-type" evidence="3">
    <location>
        <begin position="146"/>
        <end position="250"/>
    </location>
</feature>
<gene>
    <name evidence="4" type="ORF">DR871_013900</name>
</gene>
<name>A0A482TEC3_9FLAO</name>
<dbReference type="RefSeq" id="WP_113666799.1">
    <property type="nucleotide sequence ID" value="NZ_QNVY02000005.1"/>
</dbReference>
<organism evidence="4 5">
    <name type="scientific">Flavobacterium petrolei</name>
    <dbReference type="NCBI Taxonomy" id="2259594"/>
    <lineage>
        <taxon>Bacteria</taxon>
        <taxon>Pseudomonadati</taxon>
        <taxon>Bacteroidota</taxon>
        <taxon>Flavobacteriia</taxon>
        <taxon>Flavobacteriales</taxon>
        <taxon>Flavobacteriaceae</taxon>
        <taxon>Flavobacterium</taxon>
    </lineage>
</organism>
<keyword evidence="5" id="KW-1185">Reference proteome</keyword>
<dbReference type="Proteomes" id="UP000253235">
    <property type="component" value="Unassembled WGS sequence"/>
</dbReference>
<evidence type="ECO:0000259" key="3">
    <source>
        <dbReference type="PROSITE" id="PS50930"/>
    </source>
</evidence>
<sequence length="251" mass="28970">MIKTIIVDDEFNAREFLEKLLQRYFSDKFLVLALCESVDEAIHAIEKFNPELVFLDVQMPNKNGFHLFKELNKINFEVIFTTAHSEFAIDAIKCSALDYLLKPINYIDLLETVKKYESKLHNASQQEKLMLLIENLDNGNSAFNKIALPTETGFELVKTSAILYCEADSNYCKIVCLDGKKIVLSKTLKYIEELLPTSIFQRIHKSYLVNLNYVTRFNKTNELLVQLTNGESLPVSIRKKEDFINAIIKKK</sequence>
<feature type="domain" description="Response regulatory" evidence="2">
    <location>
        <begin position="3"/>
        <end position="117"/>
    </location>
</feature>
<dbReference type="InterPro" id="IPR046947">
    <property type="entry name" value="LytR-like"/>
</dbReference>
<reference evidence="4 5" key="1">
    <citation type="submission" date="2019-01" db="EMBL/GenBank/DDBJ databases">
        <title>Flavobacterium sp. nov. isolated from arctic soil.</title>
        <authorList>
            <person name="Kim D.-U."/>
        </authorList>
    </citation>
    <scope>NUCLEOTIDE SEQUENCE [LARGE SCALE GENOMIC DNA]</scope>
    <source>
        <strain evidence="4 5">Kopri-42</strain>
    </source>
</reference>
<dbReference type="Gene3D" id="3.40.50.2300">
    <property type="match status" value="1"/>
</dbReference>
<dbReference type="PANTHER" id="PTHR37299">
    <property type="entry name" value="TRANSCRIPTIONAL REGULATOR-RELATED"/>
    <property type="match status" value="1"/>
</dbReference>
<accession>A0A482TEC3</accession>
<evidence type="ECO:0000259" key="2">
    <source>
        <dbReference type="PROSITE" id="PS50110"/>
    </source>
</evidence>
<dbReference type="Pfam" id="PF00072">
    <property type="entry name" value="Response_reg"/>
    <property type="match status" value="1"/>
</dbReference>